<comment type="caution">
    <text evidence="2">The sequence shown here is derived from an EMBL/GenBank/DDBJ whole genome shotgun (WGS) entry which is preliminary data.</text>
</comment>
<dbReference type="EMBL" id="CAIJEN010000017">
    <property type="protein sequence ID" value="CAD0096711.1"/>
    <property type="molecule type" value="Genomic_DNA"/>
</dbReference>
<evidence type="ECO:0000313" key="2">
    <source>
        <dbReference type="EMBL" id="CAD0096711.1"/>
    </source>
</evidence>
<proteinExistence type="predicted"/>
<accession>A0A9N8K0L1</accession>
<organism evidence="2 3">
    <name type="scientific">Aureobasidium vineae</name>
    <dbReference type="NCBI Taxonomy" id="2773715"/>
    <lineage>
        <taxon>Eukaryota</taxon>
        <taxon>Fungi</taxon>
        <taxon>Dikarya</taxon>
        <taxon>Ascomycota</taxon>
        <taxon>Pezizomycotina</taxon>
        <taxon>Dothideomycetes</taxon>
        <taxon>Dothideomycetidae</taxon>
        <taxon>Dothideales</taxon>
        <taxon>Saccotheciaceae</taxon>
        <taxon>Aureobasidium</taxon>
    </lineage>
</organism>
<name>A0A9N8K0L1_9PEZI</name>
<dbReference type="Proteomes" id="UP000716446">
    <property type="component" value="Unassembled WGS sequence"/>
</dbReference>
<dbReference type="AlphaFoldDB" id="A0A9N8K0L1"/>
<reference evidence="2" key="1">
    <citation type="submission" date="2020-06" db="EMBL/GenBank/DDBJ databases">
        <authorList>
            <person name="Onetto C."/>
        </authorList>
    </citation>
    <scope>NUCLEOTIDE SEQUENCE</scope>
</reference>
<protein>
    <submittedName>
        <fullName evidence="2">Uncharacterized protein</fullName>
    </submittedName>
</protein>
<sequence length="357" mass="40680">MDHKLPYIFQEDAHWAAEPEEIDIYAKLVVACAENHLSPLAAAQEITDILAREAWKNKAEIDLHDEDRPYNTNTALVAVSIGSCVSSFPPHSVVHERLFNMIRSFIKVEKRSIPNIMLDRTGKFRYGDHDALEESRPTVLLWENLSPLSFSSSCEWLADVGETWTGVEKCGSRNQQRWRNLSYFSARLAIEGIEHMGWRSPLQRLLPKYGMPNQKTVGYSGFLAGQVLAAAQWFIPKDHAFWVWRACCNCEKLCKSSPWLASGPGSSADSKRNIQEEKQADEKFTANKTLKELAQSEGWLWNLENWKSWKAAFTDIVGRVDDVRVHGIVRRDASKAVKVMEELEIYDEAHSCLLEPD</sequence>
<gene>
    <name evidence="2" type="ORF">AWRI4619_LOCUS9416</name>
</gene>
<feature type="region of interest" description="Disordered" evidence="1">
    <location>
        <begin position="261"/>
        <end position="280"/>
    </location>
</feature>
<evidence type="ECO:0000313" key="3">
    <source>
        <dbReference type="Proteomes" id="UP000716446"/>
    </source>
</evidence>
<keyword evidence="3" id="KW-1185">Reference proteome</keyword>
<feature type="compositionally biased region" description="Basic and acidic residues" evidence="1">
    <location>
        <begin position="269"/>
        <end position="280"/>
    </location>
</feature>
<evidence type="ECO:0000256" key="1">
    <source>
        <dbReference type="SAM" id="MobiDB-lite"/>
    </source>
</evidence>